<keyword evidence="2" id="KW-0805">Transcription regulation</keyword>
<evidence type="ECO:0000259" key="6">
    <source>
        <dbReference type="PROSITE" id="PS50066"/>
    </source>
</evidence>
<dbReference type="InterPro" id="IPR002487">
    <property type="entry name" value="TF_Kbox"/>
</dbReference>
<dbReference type="Pfam" id="PF00319">
    <property type="entry name" value="SRF-TF"/>
    <property type="match status" value="1"/>
</dbReference>
<dbReference type="GO" id="GO:0000977">
    <property type="term" value="F:RNA polymerase II transcription regulatory region sequence-specific DNA binding"/>
    <property type="evidence" value="ECO:0007669"/>
    <property type="project" value="InterPro"/>
</dbReference>
<dbReference type="GO" id="GO:0045944">
    <property type="term" value="P:positive regulation of transcription by RNA polymerase II"/>
    <property type="evidence" value="ECO:0007669"/>
    <property type="project" value="InterPro"/>
</dbReference>
<evidence type="ECO:0000313" key="8">
    <source>
        <dbReference type="EMBL" id="KAK4274170.1"/>
    </source>
</evidence>
<keyword evidence="4" id="KW-0804">Transcription</keyword>
<evidence type="ECO:0000256" key="5">
    <source>
        <dbReference type="ARBA" id="ARBA00023242"/>
    </source>
</evidence>
<dbReference type="SMART" id="SM00432">
    <property type="entry name" value="MADS"/>
    <property type="match status" value="1"/>
</dbReference>
<dbReference type="Pfam" id="PF01486">
    <property type="entry name" value="K-box"/>
    <property type="match status" value="1"/>
</dbReference>
<feature type="domain" description="K-box" evidence="7">
    <location>
        <begin position="86"/>
        <end position="176"/>
    </location>
</feature>
<dbReference type="SUPFAM" id="SSF55455">
    <property type="entry name" value="SRF-like"/>
    <property type="match status" value="1"/>
</dbReference>
<reference evidence="8" key="1">
    <citation type="submission" date="2023-10" db="EMBL/GenBank/DDBJ databases">
        <title>Chromosome-level genome of the transformable northern wattle, Acacia crassicarpa.</title>
        <authorList>
            <person name="Massaro I."/>
            <person name="Sinha N.R."/>
            <person name="Poethig S."/>
            <person name="Leichty A.R."/>
        </authorList>
    </citation>
    <scope>NUCLEOTIDE SEQUENCE</scope>
    <source>
        <strain evidence="8">Acra3RX</strain>
        <tissue evidence="8">Leaf</tissue>
    </source>
</reference>
<dbReference type="InterPro" id="IPR036879">
    <property type="entry name" value="TF_MADSbox_sf"/>
</dbReference>
<evidence type="ECO:0000313" key="9">
    <source>
        <dbReference type="Proteomes" id="UP001293593"/>
    </source>
</evidence>
<feature type="domain" description="MADS-box" evidence="6">
    <location>
        <begin position="1"/>
        <end position="61"/>
    </location>
</feature>
<name>A0AAE1JP27_9FABA</name>
<dbReference type="Gene3D" id="3.40.1810.10">
    <property type="entry name" value="Transcription factor, MADS-box"/>
    <property type="match status" value="1"/>
</dbReference>
<keyword evidence="9" id="KW-1185">Reference proteome</keyword>
<dbReference type="PRINTS" id="PR00404">
    <property type="entry name" value="MADSDOMAIN"/>
</dbReference>
<evidence type="ECO:0000256" key="1">
    <source>
        <dbReference type="ARBA" id="ARBA00004123"/>
    </source>
</evidence>
<dbReference type="Proteomes" id="UP001293593">
    <property type="component" value="Unassembled WGS sequence"/>
</dbReference>
<dbReference type="InterPro" id="IPR050142">
    <property type="entry name" value="MADS-box/MEF2_TF"/>
</dbReference>
<protein>
    <submittedName>
        <fullName evidence="8">Uncharacterized protein</fullName>
    </submittedName>
</protein>
<organism evidence="8 9">
    <name type="scientific">Acacia crassicarpa</name>
    <name type="common">northern wattle</name>
    <dbReference type="NCBI Taxonomy" id="499986"/>
    <lineage>
        <taxon>Eukaryota</taxon>
        <taxon>Viridiplantae</taxon>
        <taxon>Streptophyta</taxon>
        <taxon>Embryophyta</taxon>
        <taxon>Tracheophyta</taxon>
        <taxon>Spermatophyta</taxon>
        <taxon>Magnoliopsida</taxon>
        <taxon>eudicotyledons</taxon>
        <taxon>Gunneridae</taxon>
        <taxon>Pentapetalae</taxon>
        <taxon>rosids</taxon>
        <taxon>fabids</taxon>
        <taxon>Fabales</taxon>
        <taxon>Fabaceae</taxon>
        <taxon>Caesalpinioideae</taxon>
        <taxon>mimosoid clade</taxon>
        <taxon>Acacieae</taxon>
        <taxon>Acacia</taxon>
    </lineage>
</organism>
<dbReference type="PANTHER" id="PTHR48019">
    <property type="entry name" value="SERUM RESPONSE FACTOR HOMOLOG"/>
    <property type="match status" value="1"/>
</dbReference>
<keyword evidence="5" id="KW-0539">Nucleus</keyword>
<dbReference type="GO" id="GO:0046983">
    <property type="term" value="F:protein dimerization activity"/>
    <property type="evidence" value="ECO:0007669"/>
    <property type="project" value="InterPro"/>
</dbReference>
<comment type="subcellular location">
    <subcellularLocation>
        <location evidence="1">Nucleus</location>
    </subcellularLocation>
</comment>
<evidence type="ECO:0000256" key="2">
    <source>
        <dbReference type="ARBA" id="ARBA00023015"/>
    </source>
</evidence>
<proteinExistence type="predicted"/>
<dbReference type="AlphaFoldDB" id="A0AAE1JP27"/>
<dbReference type="InterPro" id="IPR033896">
    <property type="entry name" value="MEF2-like_N"/>
</dbReference>
<gene>
    <name evidence="8" type="ORF">QN277_017441</name>
</gene>
<sequence>MVREKIEIKKIENITARQVTFSKRRQGLIKKSQELAVLCDAEVGLIVFSSTGKLYDYSSTSSINDIVTRYNLHFRDNNDPLDSHSLQPQSSSQSRLRNQIADKTHELRQLYGEDLDGLGLDDLQKLGKKLDLGLNSVAQIIMGKRFAEIEERQRKVDHLAKVNKQIKKKVAIIRKGKDFMTKNSEIGRLKGGSSRTIGNTVLDCNNGLRLDDDTSSTCLRLGLPFPD</sequence>
<dbReference type="EMBL" id="JAWXYG010000004">
    <property type="protein sequence ID" value="KAK4274170.1"/>
    <property type="molecule type" value="Genomic_DNA"/>
</dbReference>
<dbReference type="InterPro" id="IPR002100">
    <property type="entry name" value="TF_MADSbox"/>
</dbReference>
<evidence type="ECO:0000259" key="7">
    <source>
        <dbReference type="PROSITE" id="PS51297"/>
    </source>
</evidence>
<keyword evidence="3" id="KW-0238">DNA-binding</keyword>
<evidence type="ECO:0000256" key="3">
    <source>
        <dbReference type="ARBA" id="ARBA00023125"/>
    </source>
</evidence>
<comment type="caution">
    <text evidence="8">The sequence shown here is derived from an EMBL/GenBank/DDBJ whole genome shotgun (WGS) entry which is preliminary data.</text>
</comment>
<accession>A0AAE1JP27</accession>
<dbReference type="PROSITE" id="PS50066">
    <property type="entry name" value="MADS_BOX_2"/>
    <property type="match status" value="1"/>
</dbReference>
<evidence type="ECO:0000256" key="4">
    <source>
        <dbReference type="ARBA" id="ARBA00023163"/>
    </source>
</evidence>
<dbReference type="CDD" id="cd00265">
    <property type="entry name" value="MADS_MEF2_like"/>
    <property type="match status" value="1"/>
</dbReference>
<dbReference type="GO" id="GO:0005634">
    <property type="term" value="C:nucleus"/>
    <property type="evidence" value="ECO:0007669"/>
    <property type="project" value="UniProtKB-SubCell"/>
</dbReference>
<dbReference type="GO" id="GO:0003700">
    <property type="term" value="F:DNA-binding transcription factor activity"/>
    <property type="evidence" value="ECO:0007669"/>
    <property type="project" value="InterPro"/>
</dbReference>
<dbReference type="PROSITE" id="PS51297">
    <property type="entry name" value="K_BOX"/>
    <property type="match status" value="1"/>
</dbReference>